<dbReference type="InterPro" id="IPR019557">
    <property type="entry name" value="AminoTfrase-like_pln_mobile"/>
</dbReference>
<dbReference type="Pfam" id="PF10536">
    <property type="entry name" value="PMD"/>
    <property type="match status" value="1"/>
</dbReference>
<feature type="domain" description="Aminotransferase-like plant mobile" evidence="2">
    <location>
        <begin position="128"/>
        <end position="314"/>
    </location>
</feature>
<feature type="non-terminal residue" evidence="3">
    <location>
        <position position="1"/>
    </location>
</feature>
<evidence type="ECO:0000256" key="1">
    <source>
        <dbReference type="SAM" id="MobiDB-lite"/>
    </source>
</evidence>
<dbReference type="PANTHER" id="PTHR46033:SF8">
    <property type="entry name" value="PROTEIN MAINTENANCE OF MERISTEMS-LIKE"/>
    <property type="match status" value="1"/>
</dbReference>
<feature type="region of interest" description="Disordered" evidence="1">
    <location>
        <begin position="1"/>
        <end position="20"/>
    </location>
</feature>
<dbReference type="EMBL" id="JACGCM010002659">
    <property type="protein sequence ID" value="KAF6137295.1"/>
    <property type="molecule type" value="Genomic_DNA"/>
</dbReference>
<accession>A0A7J7L3U2</accession>
<reference evidence="3 4" key="1">
    <citation type="journal article" date="2020" name="IScience">
        <title>Genome Sequencing of the Endangered Kingdonia uniflora (Circaeasteraceae, Ranunculales) Reveals Potential Mechanisms of Evolutionary Specialization.</title>
        <authorList>
            <person name="Sun Y."/>
            <person name="Deng T."/>
            <person name="Zhang A."/>
            <person name="Moore M.J."/>
            <person name="Landis J.B."/>
            <person name="Lin N."/>
            <person name="Zhang H."/>
            <person name="Zhang X."/>
            <person name="Huang J."/>
            <person name="Zhang X."/>
            <person name="Sun H."/>
            <person name="Wang H."/>
        </authorList>
    </citation>
    <scope>NUCLEOTIDE SEQUENCE [LARGE SCALE GENOMIC DNA]</scope>
    <source>
        <strain evidence="3">TB1705</strain>
        <tissue evidence="3">Leaf</tissue>
    </source>
</reference>
<dbReference type="Proteomes" id="UP000541444">
    <property type="component" value="Unassembled WGS sequence"/>
</dbReference>
<keyword evidence="4" id="KW-1185">Reference proteome</keyword>
<evidence type="ECO:0000313" key="4">
    <source>
        <dbReference type="Proteomes" id="UP000541444"/>
    </source>
</evidence>
<dbReference type="AlphaFoldDB" id="A0A7J7L3U2"/>
<dbReference type="GO" id="GO:0010073">
    <property type="term" value="P:meristem maintenance"/>
    <property type="evidence" value="ECO:0007669"/>
    <property type="project" value="InterPro"/>
</dbReference>
<sequence>MSSEEEEYTESSDEEEEYDECKVSQLYFLSGKKRKIGFEEVQNVSTEPPPPLPEYYGPRDFRQLTQPDGNGHLSTSVATTSARIGFKCRSILAKLREIYLRLIKVPHLKQKLKATNLMSVFDCKIGNGDNQVVLAMVERWWPSTHTFHLPCGELWITPRDFTVLTGISIGIGEPIIFKDFYTEYGNALTIFPAMEFKDYEKICVSFAHLKTYLDHTRVDFNDKGNTKVIFRAFMLLYFGCVLFGNSKSWAQLELIGPLAILENKTYRIDFGSAILGHLYYCLDQASKQEVKYTGGLFQLIEYHCYEYYQIGHHILIDNRNMKDALKREVVIAGNISRKRVLLQCPFGGYEWYLGDRCWAQLEHRVVPYDPPEKLHCFPTDNLVTSLREVGWIGEQHYIVSHHVDYDAYWRYVSHGVLMSDIARCGNIDIPVPGALTGGVTVSHVEFPTADFFTQETQIPPLQFGDYPGWTMELGSPHGTTWHTITSSVTTSTIDVPTRYNFFAMTEGMRKLTLDMTLDLQAQHLHDENRITHLTANLRRAEGRLSQLNEYLDGQGIEVEWEDDEGEAGISLEGISQAGTSHERGSWGRGSRGRTSEALDVFIDSSSEEEDRSSIDYSDDKVIDEIKMEILILEDEIEELEEAKSLRTRVGSVVGRKTINRSRVLWNKLLMHDYF</sequence>
<name>A0A7J7L3U2_9MAGN</name>
<evidence type="ECO:0000259" key="2">
    <source>
        <dbReference type="Pfam" id="PF10536"/>
    </source>
</evidence>
<dbReference type="InterPro" id="IPR044824">
    <property type="entry name" value="MAIN-like"/>
</dbReference>
<proteinExistence type="predicted"/>
<gene>
    <name evidence="3" type="ORF">GIB67_036332</name>
</gene>
<evidence type="ECO:0000313" key="3">
    <source>
        <dbReference type="EMBL" id="KAF6137295.1"/>
    </source>
</evidence>
<dbReference type="PANTHER" id="PTHR46033">
    <property type="entry name" value="PROTEIN MAIN-LIKE 2"/>
    <property type="match status" value="1"/>
</dbReference>
<feature type="compositionally biased region" description="Acidic residues" evidence="1">
    <location>
        <begin position="1"/>
        <end position="19"/>
    </location>
</feature>
<protein>
    <recommendedName>
        <fullName evidence="2">Aminotransferase-like plant mobile domain-containing protein</fullName>
    </recommendedName>
</protein>
<organism evidence="3 4">
    <name type="scientific">Kingdonia uniflora</name>
    <dbReference type="NCBI Taxonomy" id="39325"/>
    <lineage>
        <taxon>Eukaryota</taxon>
        <taxon>Viridiplantae</taxon>
        <taxon>Streptophyta</taxon>
        <taxon>Embryophyta</taxon>
        <taxon>Tracheophyta</taxon>
        <taxon>Spermatophyta</taxon>
        <taxon>Magnoliopsida</taxon>
        <taxon>Ranunculales</taxon>
        <taxon>Circaeasteraceae</taxon>
        <taxon>Kingdonia</taxon>
    </lineage>
</organism>
<comment type="caution">
    <text evidence="3">The sequence shown here is derived from an EMBL/GenBank/DDBJ whole genome shotgun (WGS) entry which is preliminary data.</text>
</comment>